<dbReference type="PANTHER" id="PTHR11439">
    <property type="entry name" value="GAG-POL-RELATED RETROTRANSPOSON"/>
    <property type="match status" value="1"/>
</dbReference>
<reference evidence="1" key="1">
    <citation type="journal article" date="2019" name="Sci. Rep.">
        <title>Draft genome of Tanacetum cinerariifolium, the natural source of mosquito coil.</title>
        <authorList>
            <person name="Yamashiro T."/>
            <person name="Shiraishi A."/>
            <person name="Satake H."/>
            <person name="Nakayama K."/>
        </authorList>
    </citation>
    <scope>NUCLEOTIDE SEQUENCE</scope>
</reference>
<accession>A0A699L605</accession>
<dbReference type="EMBL" id="BKCJ010576174">
    <property type="protein sequence ID" value="GFB21017.1"/>
    <property type="molecule type" value="Genomic_DNA"/>
</dbReference>
<dbReference type="PANTHER" id="PTHR11439:SF467">
    <property type="entry name" value="INTEGRASE CATALYTIC DOMAIN-CONTAINING PROTEIN"/>
    <property type="match status" value="1"/>
</dbReference>
<comment type="caution">
    <text evidence="1">The sequence shown here is derived from an EMBL/GenBank/DDBJ whole genome shotgun (WGS) entry which is preliminary data.</text>
</comment>
<proteinExistence type="predicted"/>
<sequence length="232" mass="26094">MGKLTLSPTDYFSKVLKKFNMSCYKPVPTPLAPHFKLSSHECLNSEEDKEDMSRVPYSSAVGRLMYTVVCTRLDLAHAVSVVSRYMYNLGKMHWEAVKCILRYLKGTSNIGLSFEKGRASPNGVAGYDDFGYAGWYLSLQAITAISTTVAEYISYTEGVKEAIWLRGMVNEFGLPQKTKHIEVRHHFVRDIVEEGEVIVDKIHTNDNPAHMLKVLTPTKFKHCLDLVGVIGV</sequence>
<organism evidence="1">
    <name type="scientific">Tanacetum cinerariifolium</name>
    <name type="common">Dalmatian daisy</name>
    <name type="synonym">Chrysanthemum cinerariifolium</name>
    <dbReference type="NCBI Taxonomy" id="118510"/>
    <lineage>
        <taxon>Eukaryota</taxon>
        <taxon>Viridiplantae</taxon>
        <taxon>Streptophyta</taxon>
        <taxon>Embryophyta</taxon>
        <taxon>Tracheophyta</taxon>
        <taxon>Spermatophyta</taxon>
        <taxon>Magnoliopsida</taxon>
        <taxon>eudicotyledons</taxon>
        <taxon>Gunneridae</taxon>
        <taxon>Pentapetalae</taxon>
        <taxon>asterids</taxon>
        <taxon>campanulids</taxon>
        <taxon>Asterales</taxon>
        <taxon>Asteraceae</taxon>
        <taxon>Asteroideae</taxon>
        <taxon>Anthemideae</taxon>
        <taxon>Anthemidinae</taxon>
        <taxon>Tanacetum</taxon>
    </lineage>
</organism>
<evidence type="ECO:0000313" key="1">
    <source>
        <dbReference type="EMBL" id="GFB21017.1"/>
    </source>
</evidence>
<dbReference type="AlphaFoldDB" id="A0A699L605"/>
<name>A0A699L605_TANCI</name>
<dbReference type="CDD" id="cd09272">
    <property type="entry name" value="RNase_HI_RT_Ty1"/>
    <property type="match status" value="1"/>
</dbReference>
<gene>
    <name evidence="1" type="ORF">Tci_692988</name>
</gene>
<protein>
    <submittedName>
        <fullName evidence="1">Retrovirus-related Pol polyprotein from transposon TNT 1-94</fullName>
    </submittedName>
</protein>